<organism evidence="10 11">
    <name type="scientific">Amborella trichopoda</name>
    <dbReference type="NCBI Taxonomy" id="13333"/>
    <lineage>
        <taxon>Eukaryota</taxon>
        <taxon>Viridiplantae</taxon>
        <taxon>Streptophyta</taxon>
        <taxon>Embryophyta</taxon>
        <taxon>Tracheophyta</taxon>
        <taxon>Spermatophyta</taxon>
        <taxon>Magnoliopsida</taxon>
        <taxon>Amborellales</taxon>
        <taxon>Amborellaceae</taxon>
        <taxon>Amborella</taxon>
    </lineage>
</organism>
<keyword evidence="5" id="KW-0805">Transcription regulation</keyword>
<dbReference type="HOGENOM" id="CLU_1629311_0_0_1"/>
<dbReference type="Proteomes" id="UP000017836">
    <property type="component" value="Unassembled WGS sequence"/>
</dbReference>
<dbReference type="Pfam" id="PF13912">
    <property type="entry name" value="zf-C2H2_6"/>
    <property type="match status" value="2"/>
</dbReference>
<dbReference type="GO" id="GO:0008270">
    <property type="term" value="F:zinc ion binding"/>
    <property type="evidence" value="ECO:0007669"/>
    <property type="project" value="UniProtKB-KW"/>
</dbReference>
<dbReference type="PANTHER" id="PTHR45988">
    <property type="entry name" value="C2H2 TYPE ZINC FINGER TRANSCRIPTION FACTOR FAMILY-RELATED"/>
    <property type="match status" value="1"/>
</dbReference>
<dbReference type="EMBL" id="KI393970">
    <property type="protein sequence ID" value="ERN05968.1"/>
    <property type="molecule type" value="Genomic_DNA"/>
</dbReference>
<dbReference type="Gramene" id="ERN05968">
    <property type="protein sequence ID" value="ERN05968"/>
    <property type="gene ID" value="AMTR_s00145p00103920"/>
</dbReference>
<proteinExistence type="predicted"/>
<protein>
    <recommendedName>
        <fullName evidence="9">C2H2-type domain-containing protein</fullName>
    </recommendedName>
</protein>
<evidence type="ECO:0000256" key="3">
    <source>
        <dbReference type="ARBA" id="ARBA00022771"/>
    </source>
</evidence>
<keyword evidence="11" id="KW-1185">Reference proteome</keyword>
<dbReference type="eggNOG" id="KOG1721">
    <property type="taxonomic scope" value="Eukaryota"/>
</dbReference>
<reference evidence="11" key="1">
    <citation type="journal article" date="2013" name="Science">
        <title>The Amborella genome and the evolution of flowering plants.</title>
        <authorList>
            <consortium name="Amborella Genome Project"/>
        </authorList>
    </citation>
    <scope>NUCLEOTIDE SEQUENCE [LARGE SCALE GENOMIC DNA]</scope>
</reference>
<accession>W1PDD1</accession>
<evidence type="ECO:0000256" key="1">
    <source>
        <dbReference type="ARBA" id="ARBA00022723"/>
    </source>
</evidence>
<dbReference type="Gene3D" id="3.30.160.60">
    <property type="entry name" value="Classic Zinc Finger"/>
    <property type="match status" value="1"/>
</dbReference>
<evidence type="ECO:0000259" key="9">
    <source>
        <dbReference type="PROSITE" id="PS50157"/>
    </source>
</evidence>
<keyword evidence="2" id="KW-0677">Repeat</keyword>
<evidence type="ECO:0000256" key="4">
    <source>
        <dbReference type="ARBA" id="ARBA00022833"/>
    </source>
</evidence>
<feature type="region of interest" description="Disordered" evidence="8">
    <location>
        <begin position="86"/>
        <end position="163"/>
    </location>
</feature>
<feature type="region of interest" description="Disordered" evidence="8">
    <location>
        <begin position="31"/>
        <end position="51"/>
    </location>
</feature>
<dbReference type="PANTHER" id="PTHR45988:SF18">
    <property type="entry name" value="C2H2-TYPE ZINC FINGER FAMILY PROTEIN"/>
    <property type="match status" value="1"/>
</dbReference>
<evidence type="ECO:0000256" key="5">
    <source>
        <dbReference type="ARBA" id="ARBA00023015"/>
    </source>
</evidence>
<dbReference type="STRING" id="13333.W1PDD1"/>
<evidence type="ECO:0000313" key="10">
    <source>
        <dbReference type="EMBL" id="ERN05968.1"/>
    </source>
</evidence>
<evidence type="ECO:0000256" key="7">
    <source>
        <dbReference type="PROSITE-ProRule" id="PRU00042"/>
    </source>
</evidence>
<evidence type="ECO:0000256" key="8">
    <source>
        <dbReference type="SAM" id="MobiDB-lite"/>
    </source>
</evidence>
<keyword evidence="1" id="KW-0479">Metal-binding</keyword>
<name>W1PDD1_AMBTC</name>
<dbReference type="SMART" id="SM00355">
    <property type="entry name" value="ZnF_C2H2"/>
    <property type="match status" value="2"/>
</dbReference>
<keyword evidence="3 7" id="KW-0863">Zinc-finger</keyword>
<dbReference type="PROSITE" id="PS50157">
    <property type="entry name" value="ZINC_FINGER_C2H2_2"/>
    <property type="match status" value="1"/>
</dbReference>
<evidence type="ECO:0000256" key="6">
    <source>
        <dbReference type="ARBA" id="ARBA00023163"/>
    </source>
</evidence>
<sequence>MSGVMVIKQRDKRGRLYRCYCGKVFPKYQALGGHMSSHTKPRKPKAEKGKAQKHQCQLCEALFDMGQALGGHMRRHRELLMRIKDQTQQHGVGEAEPLTDSTTNHREELKLMTQAQAKEEDRENKGDEEEEVMESGTGSRFVHAFNLNEPPEASEIIGDSPMV</sequence>
<dbReference type="InterPro" id="IPR013087">
    <property type="entry name" value="Znf_C2H2_type"/>
</dbReference>
<keyword evidence="4" id="KW-0862">Zinc</keyword>
<dbReference type="InterPro" id="IPR036236">
    <property type="entry name" value="Znf_C2H2_sf"/>
</dbReference>
<gene>
    <name evidence="10" type="ORF">AMTR_s00145p00103920</name>
</gene>
<dbReference type="PROSITE" id="PS00028">
    <property type="entry name" value="ZINC_FINGER_C2H2_1"/>
    <property type="match status" value="1"/>
</dbReference>
<feature type="domain" description="C2H2-type" evidence="9">
    <location>
        <begin position="17"/>
        <end position="43"/>
    </location>
</feature>
<evidence type="ECO:0000313" key="11">
    <source>
        <dbReference type="Proteomes" id="UP000017836"/>
    </source>
</evidence>
<dbReference type="AlphaFoldDB" id="W1PDD1"/>
<evidence type="ECO:0000256" key="2">
    <source>
        <dbReference type="ARBA" id="ARBA00022737"/>
    </source>
</evidence>
<dbReference type="GO" id="GO:0003700">
    <property type="term" value="F:DNA-binding transcription factor activity"/>
    <property type="evidence" value="ECO:0007669"/>
    <property type="project" value="InterPro"/>
</dbReference>
<keyword evidence="6" id="KW-0804">Transcription</keyword>
<dbReference type="InterPro" id="IPR044653">
    <property type="entry name" value="AZF1/2/3-like"/>
</dbReference>
<dbReference type="SUPFAM" id="SSF57667">
    <property type="entry name" value="beta-beta-alpha zinc fingers"/>
    <property type="match status" value="1"/>
</dbReference>